<keyword evidence="2" id="KW-0812">Transmembrane</keyword>
<dbReference type="OrthoDB" id="5852930at2759"/>
<feature type="transmembrane region" description="Helical" evidence="2">
    <location>
        <begin position="92"/>
        <end position="116"/>
    </location>
</feature>
<feature type="transmembrane region" description="Helical" evidence="2">
    <location>
        <begin position="169"/>
        <end position="199"/>
    </location>
</feature>
<evidence type="ECO:0000313" key="4">
    <source>
        <dbReference type="Proteomes" id="UP000835052"/>
    </source>
</evidence>
<feature type="transmembrane region" description="Helical" evidence="2">
    <location>
        <begin position="128"/>
        <end position="154"/>
    </location>
</feature>
<protein>
    <submittedName>
        <fullName evidence="3">Uncharacterized protein</fullName>
    </submittedName>
</protein>
<evidence type="ECO:0000313" key="3">
    <source>
        <dbReference type="EMBL" id="CAD6184947.1"/>
    </source>
</evidence>
<keyword evidence="2" id="KW-0472">Membrane</keyword>
<evidence type="ECO:0000256" key="1">
    <source>
        <dbReference type="SAM" id="MobiDB-lite"/>
    </source>
</evidence>
<proteinExistence type="predicted"/>
<name>A0A8S1GN62_9PELO</name>
<dbReference type="Proteomes" id="UP000835052">
    <property type="component" value="Unassembled WGS sequence"/>
</dbReference>
<dbReference type="EMBL" id="CAJGYM010000001">
    <property type="protein sequence ID" value="CAD6184947.1"/>
    <property type="molecule type" value="Genomic_DNA"/>
</dbReference>
<organism evidence="3 4">
    <name type="scientific">Caenorhabditis auriculariae</name>
    <dbReference type="NCBI Taxonomy" id="2777116"/>
    <lineage>
        <taxon>Eukaryota</taxon>
        <taxon>Metazoa</taxon>
        <taxon>Ecdysozoa</taxon>
        <taxon>Nematoda</taxon>
        <taxon>Chromadorea</taxon>
        <taxon>Rhabditida</taxon>
        <taxon>Rhabditina</taxon>
        <taxon>Rhabditomorpha</taxon>
        <taxon>Rhabditoidea</taxon>
        <taxon>Rhabditidae</taxon>
        <taxon>Peloderinae</taxon>
        <taxon>Caenorhabditis</taxon>
    </lineage>
</organism>
<gene>
    <name evidence="3" type="ORF">CAUJ_LOCUS866</name>
</gene>
<keyword evidence="4" id="KW-1185">Reference proteome</keyword>
<feature type="region of interest" description="Disordered" evidence="1">
    <location>
        <begin position="344"/>
        <end position="365"/>
    </location>
</feature>
<accession>A0A8S1GN62</accession>
<evidence type="ECO:0000256" key="2">
    <source>
        <dbReference type="SAM" id="Phobius"/>
    </source>
</evidence>
<reference evidence="3" key="1">
    <citation type="submission" date="2020-10" db="EMBL/GenBank/DDBJ databases">
        <authorList>
            <person name="Kikuchi T."/>
        </authorList>
    </citation>
    <scope>NUCLEOTIDE SEQUENCE</scope>
    <source>
        <strain evidence="3">NKZ352</strain>
    </source>
</reference>
<feature type="region of interest" description="Disordered" evidence="1">
    <location>
        <begin position="265"/>
        <end position="293"/>
    </location>
</feature>
<dbReference type="AlphaFoldDB" id="A0A8S1GN62"/>
<feature type="transmembrane region" description="Helical" evidence="2">
    <location>
        <begin position="25"/>
        <end position="46"/>
    </location>
</feature>
<feature type="compositionally biased region" description="Polar residues" evidence="1">
    <location>
        <begin position="265"/>
        <end position="289"/>
    </location>
</feature>
<sequence length="365" mass="41554">MIRPYSRSSQGENGRRRHEMDFYRWYLSRAAMVTGGKYIILFLYFLRSFQIQLGIPLYCGAALSRFPCEASRCLWLHEMLVRMPDFLIGDKVPYTFCHCILVFCMTSVVMFLYAMYLSMCADGWTSHYLLKMILILPSIVFELGLSIFSFYAIIRNYTGQWNVHHETLFFILCAVFAVTLCLFTAFLIIVYFMTVFYIVDKKGQLRRNWAETSYSIARHPPYDGILRNSPFKIDPQVPLLSTTESHAAGHTDEAYNRLCNAMRRNGSSSDGSVQRPTPQRRNQAPNRAFSSGDVLSVTGASGRFLMDGSSTSDYGQLQTFSNTTPVRPARSIKRINPQNRLRAPYVGVNGGGSEQNSDSAYLEVV</sequence>
<keyword evidence="2" id="KW-1133">Transmembrane helix</keyword>
<comment type="caution">
    <text evidence="3">The sequence shown here is derived from an EMBL/GenBank/DDBJ whole genome shotgun (WGS) entry which is preliminary data.</text>
</comment>